<dbReference type="InterPro" id="IPR035952">
    <property type="entry name" value="Rhomboid-like_sf"/>
</dbReference>
<keyword evidence="6" id="KW-0645">Protease</keyword>
<feature type="domain" description="Peptidase S54 rhomboid" evidence="5">
    <location>
        <begin position="23"/>
        <end position="138"/>
    </location>
</feature>
<keyword evidence="4" id="KW-0472">Membrane</keyword>
<dbReference type="Proteomes" id="UP001254608">
    <property type="component" value="Unassembled WGS sequence"/>
</dbReference>
<comment type="subcellular location">
    <subcellularLocation>
        <location evidence="1">Membrane</location>
        <topology evidence="1">Multi-pass membrane protein</topology>
    </subcellularLocation>
</comment>
<evidence type="ECO:0000256" key="3">
    <source>
        <dbReference type="ARBA" id="ARBA00022989"/>
    </source>
</evidence>
<evidence type="ECO:0000256" key="2">
    <source>
        <dbReference type="ARBA" id="ARBA00022692"/>
    </source>
</evidence>
<gene>
    <name evidence="6" type="ORF">RM530_04420</name>
</gene>
<dbReference type="EC" id="3.4.21.-" evidence="6"/>
<dbReference type="SUPFAM" id="SSF144091">
    <property type="entry name" value="Rhomboid-like"/>
    <property type="match status" value="1"/>
</dbReference>
<dbReference type="EMBL" id="JAVRIC010000004">
    <property type="protein sequence ID" value="MDT0496611.1"/>
    <property type="molecule type" value="Genomic_DNA"/>
</dbReference>
<protein>
    <submittedName>
        <fullName evidence="6">Rhomboid family intramembrane serine protease</fullName>
        <ecNumber evidence="6">3.4.21.-</ecNumber>
    </submittedName>
</protein>
<accession>A0ABU2WFF5</accession>
<reference evidence="6 7" key="1">
    <citation type="submission" date="2023-09" db="EMBL/GenBank/DDBJ databases">
        <authorList>
            <person name="Rey-Velasco X."/>
        </authorList>
    </citation>
    <scope>NUCLEOTIDE SEQUENCE [LARGE SCALE GENOMIC DNA]</scope>
    <source>
        <strain evidence="6 7">W345</strain>
    </source>
</reference>
<dbReference type="InterPro" id="IPR022764">
    <property type="entry name" value="Peptidase_S54_rhomboid_dom"/>
</dbReference>
<keyword evidence="2" id="KW-0812">Transmembrane</keyword>
<evidence type="ECO:0000256" key="1">
    <source>
        <dbReference type="ARBA" id="ARBA00004141"/>
    </source>
</evidence>
<dbReference type="Pfam" id="PF01694">
    <property type="entry name" value="Rhomboid"/>
    <property type="match status" value="1"/>
</dbReference>
<comment type="caution">
    <text evidence="6">The sequence shown here is derived from an EMBL/GenBank/DDBJ whole genome shotgun (WGS) entry which is preliminary data.</text>
</comment>
<dbReference type="Gene3D" id="1.20.1540.10">
    <property type="entry name" value="Rhomboid-like"/>
    <property type="match status" value="1"/>
</dbReference>
<name>A0ABU2WFF5_9GAMM</name>
<dbReference type="GO" id="GO:0008233">
    <property type="term" value="F:peptidase activity"/>
    <property type="evidence" value="ECO:0007669"/>
    <property type="project" value="UniProtKB-KW"/>
</dbReference>
<evidence type="ECO:0000313" key="6">
    <source>
        <dbReference type="EMBL" id="MDT0496611.1"/>
    </source>
</evidence>
<proteinExistence type="predicted"/>
<sequence length="148" mass="15807">MDDAALDRQPSLPVDVRRSCRNRDGHTRFALPHLCSAISAAIAQSLVTAPAEVPMIGASGANSGVLVAYVLRFPRANLLIALPRKFGTLSVRLPTLLILGLCLTLQRLSEFRRPDAAGAAFRAHIGGFLAGIASNAMLRSDERTGFND</sequence>
<dbReference type="RefSeq" id="WP_311364000.1">
    <property type="nucleotide sequence ID" value="NZ_JAVRIC010000004.1"/>
</dbReference>
<dbReference type="GO" id="GO:0006508">
    <property type="term" value="P:proteolysis"/>
    <property type="evidence" value="ECO:0007669"/>
    <property type="project" value="UniProtKB-KW"/>
</dbReference>
<organism evidence="6 7">
    <name type="scientific">Banduia mediterranea</name>
    <dbReference type="NCBI Taxonomy" id="3075609"/>
    <lineage>
        <taxon>Bacteria</taxon>
        <taxon>Pseudomonadati</taxon>
        <taxon>Pseudomonadota</taxon>
        <taxon>Gammaproteobacteria</taxon>
        <taxon>Nevskiales</taxon>
        <taxon>Algiphilaceae</taxon>
        <taxon>Banduia</taxon>
    </lineage>
</organism>
<keyword evidence="7" id="KW-1185">Reference proteome</keyword>
<keyword evidence="6" id="KW-0378">Hydrolase</keyword>
<evidence type="ECO:0000259" key="5">
    <source>
        <dbReference type="Pfam" id="PF01694"/>
    </source>
</evidence>
<evidence type="ECO:0000313" key="7">
    <source>
        <dbReference type="Proteomes" id="UP001254608"/>
    </source>
</evidence>
<keyword evidence="3" id="KW-1133">Transmembrane helix</keyword>
<evidence type="ECO:0000256" key="4">
    <source>
        <dbReference type="ARBA" id="ARBA00023136"/>
    </source>
</evidence>